<keyword evidence="2" id="KW-0479">Metal-binding</keyword>
<gene>
    <name evidence="5" type="ORF">JY651_08375</name>
</gene>
<dbReference type="InterPro" id="IPR040442">
    <property type="entry name" value="Pyrv_kinase-like_dom_sf"/>
</dbReference>
<dbReference type="InterPro" id="IPR005000">
    <property type="entry name" value="Aldolase/citrate-lyase_domain"/>
</dbReference>
<comment type="similarity">
    <text evidence="1">Belongs to the HpcH/HpaI aldolase family.</text>
</comment>
<dbReference type="EMBL" id="CP071090">
    <property type="protein sequence ID" value="QSQ24942.1"/>
    <property type="molecule type" value="Genomic_DNA"/>
</dbReference>
<protein>
    <recommendedName>
        <fullName evidence="4">HpcH/HpaI aldolase/citrate lyase domain-containing protein</fullName>
    </recommendedName>
</protein>
<dbReference type="PANTHER" id="PTHR30502:SF0">
    <property type="entry name" value="PHOSPHOENOLPYRUVATE CARBOXYLASE FAMILY PROTEIN"/>
    <property type="match status" value="1"/>
</dbReference>
<dbReference type="PANTHER" id="PTHR30502">
    <property type="entry name" value="2-KETO-3-DEOXY-L-RHAMNONATE ALDOLASE"/>
    <property type="match status" value="1"/>
</dbReference>
<dbReference type="Gene3D" id="3.20.20.60">
    <property type="entry name" value="Phosphoenolpyruvate-binding domains"/>
    <property type="match status" value="1"/>
</dbReference>
<evidence type="ECO:0000313" key="5">
    <source>
        <dbReference type="EMBL" id="QSQ24942.1"/>
    </source>
</evidence>
<dbReference type="Pfam" id="PF03328">
    <property type="entry name" value="HpcH_HpaI"/>
    <property type="match status" value="1"/>
</dbReference>
<sequence length="259" mass="27793">MLTENRLKKSIRDGTLALGLTSVLPLPTLVELVGYAGYDFVILDQEHAPVGPELLENLIRAAECAGITPLVRVPSSAPEAISRALDAGALGVVVPRVRSREEAEAVVRASRFHPKGDRSLGDGRPTGFGRMALPEYATRANRQILVVVSIDDRAGVDALDSIVTVEGIDLVMEGAVALSQSYGVPGKLDHPDVQAAIRKVAQACRGNGVSYCATPRLPDEAERWQREGVAALLLGDDRSLTFRALQARLDNVRLELTTQ</sequence>
<name>A0ABX7P3C5_9BACT</name>
<evidence type="ECO:0000256" key="2">
    <source>
        <dbReference type="ARBA" id="ARBA00022723"/>
    </source>
</evidence>
<evidence type="ECO:0000259" key="4">
    <source>
        <dbReference type="Pfam" id="PF03328"/>
    </source>
</evidence>
<reference evidence="5 6" key="1">
    <citation type="submission" date="2021-02" db="EMBL/GenBank/DDBJ databases">
        <title>De Novo genome assembly of isolated myxobacteria.</title>
        <authorList>
            <person name="Stevens D.C."/>
        </authorList>
    </citation>
    <scope>NUCLEOTIDE SEQUENCE [LARGE SCALE GENOMIC DNA]</scope>
    <source>
        <strain evidence="6">SCPEA02</strain>
    </source>
</reference>
<proteinExistence type="inferred from homology"/>
<keyword evidence="6" id="KW-1185">Reference proteome</keyword>
<evidence type="ECO:0000256" key="3">
    <source>
        <dbReference type="ARBA" id="ARBA00023239"/>
    </source>
</evidence>
<dbReference type="RefSeq" id="WP_206726502.1">
    <property type="nucleotide sequence ID" value="NZ_CP071090.1"/>
</dbReference>
<dbReference type="Proteomes" id="UP000662747">
    <property type="component" value="Chromosome"/>
</dbReference>
<evidence type="ECO:0000313" key="6">
    <source>
        <dbReference type="Proteomes" id="UP000662747"/>
    </source>
</evidence>
<feature type="domain" description="HpcH/HpaI aldolase/citrate lyase" evidence="4">
    <location>
        <begin position="27"/>
        <end position="214"/>
    </location>
</feature>
<accession>A0ABX7P3C5</accession>
<keyword evidence="3" id="KW-0456">Lyase</keyword>
<dbReference type="InterPro" id="IPR015813">
    <property type="entry name" value="Pyrv/PenolPyrv_kinase-like_dom"/>
</dbReference>
<dbReference type="InterPro" id="IPR050251">
    <property type="entry name" value="HpcH-HpaI_aldolase"/>
</dbReference>
<organism evidence="5 6">
    <name type="scientific">Pyxidicoccus parkwayensis</name>
    <dbReference type="NCBI Taxonomy" id="2813578"/>
    <lineage>
        <taxon>Bacteria</taxon>
        <taxon>Pseudomonadati</taxon>
        <taxon>Myxococcota</taxon>
        <taxon>Myxococcia</taxon>
        <taxon>Myxococcales</taxon>
        <taxon>Cystobacterineae</taxon>
        <taxon>Myxococcaceae</taxon>
        <taxon>Pyxidicoccus</taxon>
    </lineage>
</organism>
<dbReference type="SUPFAM" id="SSF51621">
    <property type="entry name" value="Phosphoenolpyruvate/pyruvate domain"/>
    <property type="match status" value="1"/>
</dbReference>
<evidence type="ECO:0000256" key="1">
    <source>
        <dbReference type="ARBA" id="ARBA00005568"/>
    </source>
</evidence>